<evidence type="ECO:0000256" key="2">
    <source>
        <dbReference type="SAM" id="Phobius"/>
    </source>
</evidence>
<evidence type="ECO:0000313" key="3">
    <source>
        <dbReference type="EMBL" id="KMZ82381.1"/>
    </source>
</evidence>
<evidence type="ECO:0000313" key="4">
    <source>
        <dbReference type="Proteomes" id="UP000053562"/>
    </source>
</evidence>
<feature type="compositionally biased region" description="Polar residues" evidence="1">
    <location>
        <begin position="240"/>
        <end position="253"/>
    </location>
</feature>
<keyword evidence="2" id="KW-0472">Membrane</keyword>
<organism evidence="3 4">
    <name type="scientific">Plasmodium vivax India VII</name>
    <dbReference type="NCBI Taxonomy" id="1077284"/>
    <lineage>
        <taxon>Eukaryota</taxon>
        <taxon>Sar</taxon>
        <taxon>Alveolata</taxon>
        <taxon>Apicomplexa</taxon>
        <taxon>Aconoidasida</taxon>
        <taxon>Haemosporida</taxon>
        <taxon>Plasmodiidae</taxon>
        <taxon>Plasmodium</taxon>
        <taxon>Plasmodium (Plasmodium)</taxon>
    </lineage>
</organism>
<protein>
    <submittedName>
        <fullName evidence="3">Uncharacterized protein</fullName>
    </submittedName>
</protein>
<gene>
    <name evidence="3" type="ORF">PVIIG_06097</name>
</gene>
<accession>A0A0J9SIH0</accession>
<dbReference type="Proteomes" id="UP000053562">
    <property type="component" value="Unassembled WGS sequence"/>
</dbReference>
<feature type="transmembrane region" description="Helical" evidence="2">
    <location>
        <begin position="392"/>
        <end position="416"/>
    </location>
</feature>
<keyword evidence="2" id="KW-1133">Transmembrane helix</keyword>
<proteinExistence type="predicted"/>
<dbReference type="EMBL" id="KQ234199">
    <property type="protein sequence ID" value="KMZ82381.1"/>
    <property type="molecule type" value="Genomic_DNA"/>
</dbReference>
<reference evidence="3 4" key="1">
    <citation type="submission" date="2011-08" db="EMBL/GenBank/DDBJ databases">
        <title>The Genome Sequence of Plasmodium vivax India VII.</title>
        <authorList>
            <consortium name="The Broad Institute Genome Sequencing Platform"/>
            <consortium name="The Broad Institute Genome Sequencing Center for Infectious Disease"/>
            <person name="Neafsey D."/>
            <person name="Carlton J."/>
            <person name="Barnwell J."/>
            <person name="Collins W."/>
            <person name="Escalante A."/>
            <person name="Mullikin J."/>
            <person name="Saul A."/>
            <person name="Guigo R."/>
            <person name="Camara F."/>
            <person name="Young S.K."/>
            <person name="Zeng Q."/>
            <person name="Gargeya S."/>
            <person name="Fitzgerald M."/>
            <person name="Haas B."/>
            <person name="Abouelleil A."/>
            <person name="Alvarado L."/>
            <person name="Arachchi H.M."/>
            <person name="Berlin A."/>
            <person name="Brown A."/>
            <person name="Chapman S.B."/>
            <person name="Chen Z."/>
            <person name="Dunbar C."/>
            <person name="Freedman E."/>
            <person name="Gearin G."/>
            <person name="Gellesch M."/>
            <person name="Goldberg J."/>
            <person name="Griggs A."/>
            <person name="Gujja S."/>
            <person name="Heiman D."/>
            <person name="Howarth C."/>
            <person name="Larson L."/>
            <person name="Lui A."/>
            <person name="MacDonald P.J.P."/>
            <person name="Montmayeur A."/>
            <person name="Murphy C."/>
            <person name="Neiman D."/>
            <person name="Pearson M."/>
            <person name="Priest M."/>
            <person name="Roberts A."/>
            <person name="Saif S."/>
            <person name="Shea T."/>
            <person name="Shenoy N."/>
            <person name="Sisk P."/>
            <person name="Stolte C."/>
            <person name="Sykes S."/>
            <person name="Wortman J."/>
            <person name="Nusbaum C."/>
            <person name="Birren B."/>
        </authorList>
    </citation>
    <scope>NUCLEOTIDE SEQUENCE [LARGE SCALE GENOMIC DNA]</scope>
    <source>
        <strain evidence="3 4">India VII</strain>
    </source>
</reference>
<evidence type="ECO:0000256" key="1">
    <source>
        <dbReference type="SAM" id="MobiDB-lite"/>
    </source>
</evidence>
<sequence length="423" mass="48994">MPCSKPFKVYPSYECYKDIKYQFVGRIKERTLNISTSIEEFEKKYKDKKLQKHDVLSEVFSNFKKHLSNHHVFASGNYNEEGTCNYISYLLYDGILKKKNGECDKQTFNDFKNFADSYNPSRALTMCINKINYLDSDDYRKRESLYKLYDMYNDLESKKGMKNPPNICSIVKSLIYYYNDFNKEFYEKDEKLLEKLKNLKPLIETHTWVSDHNCGTSLSNLRLPRSVYLEREKQQKNQDVESTLTPLPNQPSNDRLEREDKLINIPAEGESITLDVSEEQLQGRGHELKVTELGVTGVPQEGSEGIQTAILGPNEKSSEEITFPEIKIYQYSDHRNDLEYTNSADEYKTHLEQHDRNATVYPPINQNDQEGVLETMKNALSSIVKDVEPGPVLGVSGGMGALFLLFKVFIALKIYLYAYNSFK</sequence>
<feature type="region of interest" description="Disordered" evidence="1">
    <location>
        <begin position="232"/>
        <end position="257"/>
    </location>
</feature>
<dbReference type="AlphaFoldDB" id="A0A0J9SIH0"/>
<name>A0A0J9SIH0_PLAVI</name>
<keyword evidence="2" id="KW-0812">Transmembrane</keyword>